<dbReference type="AlphaFoldDB" id="A0A292ZHV5"/>
<dbReference type="Proteomes" id="UP000221538">
    <property type="component" value="Unassembled WGS sequence"/>
</dbReference>
<reference evidence="1 2" key="1">
    <citation type="journal article" date="2013" name="Biodegradation">
        <title>Occurrence of 4-tert-butylphenol (4-t-BP) biodegradation in an aquatic sample caused by the presence of Spirodela polyrrhiza and isolation of a 4-t-BP-utilizing bacterium.</title>
        <authorList>
            <person name="Ogata Y."/>
            <person name="Toyama T."/>
            <person name="Yu N."/>
            <person name="Wang X."/>
            <person name="Sei K."/>
            <person name="Ike M."/>
        </authorList>
    </citation>
    <scope>NUCLEOTIDE SEQUENCE [LARGE SCALE GENOMIC DNA]</scope>
    <source>
        <strain evidence="1 2">OMI</strain>
    </source>
</reference>
<evidence type="ECO:0000313" key="2">
    <source>
        <dbReference type="Proteomes" id="UP000221538"/>
    </source>
</evidence>
<reference evidence="1 2" key="2">
    <citation type="journal article" date="2013" name="Environ. Sci. Technol.">
        <title>The 4-tert-butylphenol-utilizing bacterium Sphingobium fuliginis OMI can degrade bisphenols via phenolic ring hydroxylation and meta-cleavage pathway.</title>
        <authorList>
            <person name="Ogata Y."/>
            <person name="Goda S."/>
            <person name="Toyama T."/>
            <person name="Sei K."/>
            <person name="Ike M."/>
        </authorList>
    </citation>
    <scope>NUCLEOTIDE SEQUENCE [LARGE SCALE GENOMIC DNA]</scope>
    <source>
        <strain evidence="1 2">OMI</strain>
    </source>
</reference>
<evidence type="ECO:0000313" key="1">
    <source>
        <dbReference type="EMBL" id="GAY22440.1"/>
    </source>
</evidence>
<protein>
    <submittedName>
        <fullName evidence="1">Uncharacterized protein</fullName>
    </submittedName>
</protein>
<comment type="caution">
    <text evidence="1">The sequence shown here is derived from an EMBL/GenBank/DDBJ whole genome shotgun (WGS) entry which is preliminary data.</text>
</comment>
<gene>
    <name evidence="1" type="ORF">SFOMI_2997</name>
</gene>
<organism evidence="1 2">
    <name type="scientific">Sphingobium fuliginis (strain ATCC 27551)</name>
    <dbReference type="NCBI Taxonomy" id="336203"/>
    <lineage>
        <taxon>Bacteria</taxon>
        <taxon>Pseudomonadati</taxon>
        <taxon>Pseudomonadota</taxon>
        <taxon>Alphaproteobacteria</taxon>
        <taxon>Sphingomonadales</taxon>
        <taxon>Sphingomonadaceae</taxon>
        <taxon>Sphingobium</taxon>
    </lineage>
</organism>
<proteinExistence type="predicted"/>
<sequence>MARALPLDIFEPPIPLPNMREMMQHHQAPGLTWLRQRLKKSASMQWEGPPSLP</sequence>
<name>A0A292ZHV5_SPHSA</name>
<accession>A0A292ZHV5</accession>
<dbReference type="EMBL" id="BEWI01000032">
    <property type="protein sequence ID" value="GAY22440.1"/>
    <property type="molecule type" value="Genomic_DNA"/>
</dbReference>